<proteinExistence type="predicted"/>
<dbReference type="AlphaFoldDB" id="A0A5J4YWK6"/>
<dbReference type="GO" id="GO:0008236">
    <property type="term" value="F:serine-type peptidase activity"/>
    <property type="evidence" value="ECO:0007669"/>
    <property type="project" value="InterPro"/>
</dbReference>
<keyword evidence="4" id="KW-1185">Reference proteome</keyword>
<dbReference type="InterPro" id="IPR001375">
    <property type="entry name" value="Peptidase_S9_cat"/>
</dbReference>
<feature type="domain" description="Serine aminopeptidase S33" evidence="2">
    <location>
        <begin position="75"/>
        <end position="195"/>
    </location>
</feature>
<dbReference type="EMBL" id="VRMN01000003">
    <property type="protein sequence ID" value="KAA8495931.1"/>
    <property type="molecule type" value="Genomic_DNA"/>
</dbReference>
<gene>
    <name evidence="3" type="ORF">FVE85_2086</name>
</gene>
<dbReference type="Gene3D" id="3.40.50.1820">
    <property type="entry name" value="alpha/beta hydrolase"/>
    <property type="match status" value="1"/>
</dbReference>
<protein>
    <submittedName>
        <fullName evidence="3">Protein ABHD17C</fullName>
    </submittedName>
</protein>
<organism evidence="3 4">
    <name type="scientific">Porphyridium purpureum</name>
    <name type="common">Red alga</name>
    <name type="synonym">Porphyridium cruentum</name>
    <dbReference type="NCBI Taxonomy" id="35688"/>
    <lineage>
        <taxon>Eukaryota</taxon>
        <taxon>Rhodophyta</taxon>
        <taxon>Bangiophyceae</taxon>
        <taxon>Porphyridiales</taxon>
        <taxon>Porphyridiaceae</taxon>
        <taxon>Porphyridium</taxon>
    </lineage>
</organism>
<dbReference type="PANTHER" id="PTHR12277">
    <property type="entry name" value="ALPHA/BETA HYDROLASE DOMAIN-CONTAINING PROTEIN"/>
    <property type="match status" value="1"/>
</dbReference>
<dbReference type="Pfam" id="PF12146">
    <property type="entry name" value="Hydrolase_4"/>
    <property type="match status" value="1"/>
</dbReference>
<feature type="domain" description="Peptidase S9 prolyl oligopeptidase catalytic" evidence="1">
    <location>
        <begin position="209"/>
        <end position="283"/>
    </location>
</feature>
<reference evidence="4" key="1">
    <citation type="journal article" date="2019" name="Nat. Commun.">
        <title>Expansion of phycobilisome linker gene families in mesophilic red algae.</title>
        <authorList>
            <person name="Lee J."/>
            <person name="Kim D."/>
            <person name="Bhattacharya D."/>
            <person name="Yoon H.S."/>
        </authorList>
    </citation>
    <scope>NUCLEOTIDE SEQUENCE [LARGE SCALE GENOMIC DNA]</scope>
    <source>
        <strain evidence="4">CCMP 1328</strain>
    </source>
</reference>
<evidence type="ECO:0000259" key="2">
    <source>
        <dbReference type="Pfam" id="PF12146"/>
    </source>
</evidence>
<dbReference type="Proteomes" id="UP000324585">
    <property type="component" value="Unassembled WGS sequence"/>
</dbReference>
<evidence type="ECO:0000259" key="1">
    <source>
        <dbReference type="Pfam" id="PF00326"/>
    </source>
</evidence>
<evidence type="ECO:0000313" key="4">
    <source>
        <dbReference type="Proteomes" id="UP000324585"/>
    </source>
</evidence>
<dbReference type="OMA" id="HNKCLRW"/>
<accession>A0A5J4YWK6</accession>
<dbReference type="Pfam" id="PF00326">
    <property type="entry name" value="Peptidase_S9"/>
    <property type="match status" value="1"/>
</dbReference>
<comment type="caution">
    <text evidence="3">The sequence shown here is derived from an EMBL/GenBank/DDBJ whole genome shotgun (WGS) entry which is preliminary data.</text>
</comment>
<dbReference type="OrthoDB" id="446723at2759"/>
<evidence type="ECO:0000313" key="3">
    <source>
        <dbReference type="EMBL" id="KAA8495931.1"/>
    </source>
</evidence>
<name>A0A5J4YWK6_PORPP</name>
<dbReference type="InterPro" id="IPR029058">
    <property type="entry name" value="AB_hydrolase_fold"/>
</dbReference>
<sequence>MGSTYSHMVFVPPTPPTYEVNENQELKYYRVRNNEAVSVAFVKVGSHESKVSGKKIPLAVFRAPSSGGIGKEHFTLLYAHGNGEDLGLVASYVEQLCTDCDVTVVAYDYTGYGAAQTRPEKTPDSGSKSEKVGAECSEKAFYSDAEAAYDFCVSTLKVPFNRLVLVGRSIGSGPTTHLASTREAAATILISPLASCVRVVMNIKRTMFFDMFANIDKVASIGCPILIVHGKEDEVVPFSHAAMLVERINSAPNPVRLETLFLDDVGHNDMELSHQPAMHEFYRNFLDSLEPDRSYAPKPKTKK</sequence>
<dbReference type="SUPFAM" id="SSF53474">
    <property type="entry name" value="alpha/beta-Hydrolases"/>
    <property type="match status" value="1"/>
</dbReference>
<dbReference type="GO" id="GO:0006508">
    <property type="term" value="P:proteolysis"/>
    <property type="evidence" value="ECO:0007669"/>
    <property type="project" value="InterPro"/>
</dbReference>
<dbReference type="PANTHER" id="PTHR12277:SF81">
    <property type="entry name" value="PROTEIN ABHD13"/>
    <property type="match status" value="1"/>
</dbReference>
<dbReference type="InterPro" id="IPR022742">
    <property type="entry name" value="Hydrolase_4"/>
</dbReference>